<organism evidence="4 5">
    <name type="scientific">Xanthomonas sacchari</name>
    <dbReference type="NCBI Taxonomy" id="56458"/>
    <lineage>
        <taxon>Bacteria</taxon>
        <taxon>Pseudomonadati</taxon>
        <taxon>Pseudomonadota</taxon>
        <taxon>Gammaproteobacteria</taxon>
        <taxon>Lysobacterales</taxon>
        <taxon>Lysobacteraceae</taxon>
        <taxon>Xanthomonas</taxon>
    </lineage>
</organism>
<feature type="chain" id="PRO_5015200306" evidence="2">
    <location>
        <begin position="30"/>
        <end position="130"/>
    </location>
</feature>
<dbReference type="STRING" id="56458.SB85_09770"/>
<dbReference type="EMBL" id="MDEK01000011">
    <property type="protein sequence ID" value="PPU81854.1"/>
    <property type="molecule type" value="Genomic_DNA"/>
</dbReference>
<keyword evidence="1" id="KW-0175">Coiled coil</keyword>
<evidence type="ECO:0000313" key="4">
    <source>
        <dbReference type="EMBL" id="PPU81854.1"/>
    </source>
</evidence>
<evidence type="ECO:0000259" key="3">
    <source>
        <dbReference type="Pfam" id="PF14346"/>
    </source>
</evidence>
<feature type="signal peptide" evidence="2">
    <location>
        <begin position="1"/>
        <end position="29"/>
    </location>
</feature>
<dbReference type="AlphaFoldDB" id="A0A2P5Z2L0"/>
<accession>A0A2P5Z2L0</accession>
<comment type="caution">
    <text evidence="4">The sequence shown here is derived from an EMBL/GenBank/DDBJ whole genome shotgun (WGS) entry which is preliminary data.</text>
</comment>
<proteinExistence type="predicted"/>
<dbReference type="RefSeq" id="WP_010340230.1">
    <property type="nucleotide sequence ID" value="NZ_CP132343.1"/>
</dbReference>
<protein>
    <submittedName>
        <fullName evidence="4">DUF4398 domain-containing protein</fullName>
    </submittedName>
</protein>
<gene>
    <name evidence="4" type="ORF">XsacCFBP4641_12850</name>
</gene>
<name>A0A2P5Z2L0_9XANT</name>
<dbReference type="Proteomes" id="UP000247346">
    <property type="component" value="Unassembled WGS sequence"/>
</dbReference>
<dbReference type="Pfam" id="PF14346">
    <property type="entry name" value="DUF4398"/>
    <property type="match status" value="1"/>
</dbReference>
<dbReference type="GeneID" id="93877636"/>
<dbReference type="OrthoDB" id="6051145at2"/>
<feature type="domain" description="DUF4398" evidence="3">
    <location>
        <begin position="34"/>
        <end position="111"/>
    </location>
</feature>
<keyword evidence="2" id="KW-0732">Signal</keyword>
<dbReference type="InterPro" id="IPR025511">
    <property type="entry name" value="DUF4398"/>
</dbReference>
<feature type="coiled-coil region" evidence="1">
    <location>
        <begin position="95"/>
        <end position="122"/>
    </location>
</feature>
<sequence>MKTSFAHFRCQQYVMACALALFAAPAAFAQVASPELLAAQQAVQRAIQADADQYAPDLLASARQGLEQAQQAELDRRQRKTAPQLALRVAADADLARARSEEAVANAQLKQRQAEVAQLQQTLGTGEGRP</sequence>
<evidence type="ECO:0000256" key="2">
    <source>
        <dbReference type="SAM" id="SignalP"/>
    </source>
</evidence>
<dbReference type="Gene3D" id="1.20.1270.390">
    <property type="match status" value="1"/>
</dbReference>
<evidence type="ECO:0000313" key="5">
    <source>
        <dbReference type="Proteomes" id="UP000247346"/>
    </source>
</evidence>
<reference evidence="4 5" key="1">
    <citation type="submission" date="2016-08" db="EMBL/GenBank/DDBJ databases">
        <authorList>
            <person name="Seilhamer J.J."/>
        </authorList>
    </citation>
    <scope>NUCLEOTIDE SEQUENCE [LARGE SCALE GENOMIC DNA]</scope>
    <source>
        <strain evidence="4 5">CFBP4641</strain>
    </source>
</reference>
<evidence type="ECO:0000256" key="1">
    <source>
        <dbReference type="SAM" id="Coils"/>
    </source>
</evidence>